<evidence type="ECO:0000313" key="2">
    <source>
        <dbReference type="Proteomes" id="UP001163798"/>
    </source>
</evidence>
<proteinExistence type="predicted"/>
<gene>
    <name evidence="1" type="ORF">GGU10DRAFT_329263</name>
</gene>
<evidence type="ECO:0000313" key="1">
    <source>
        <dbReference type="EMBL" id="KAJ3790434.1"/>
    </source>
</evidence>
<organism evidence="1 2">
    <name type="scientific">Lentinula aff. detonsa</name>
    <dbReference type="NCBI Taxonomy" id="2804958"/>
    <lineage>
        <taxon>Eukaryota</taxon>
        <taxon>Fungi</taxon>
        <taxon>Dikarya</taxon>
        <taxon>Basidiomycota</taxon>
        <taxon>Agaricomycotina</taxon>
        <taxon>Agaricomycetes</taxon>
        <taxon>Agaricomycetidae</taxon>
        <taxon>Agaricales</taxon>
        <taxon>Marasmiineae</taxon>
        <taxon>Omphalotaceae</taxon>
        <taxon>Lentinula</taxon>
    </lineage>
</organism>
<dbReference type="Proteomes" id="UP001163798">
    <property type="component" value="Unassembled WGS sequence"/>
</dbReference>
<accession>A0AA38NSP2</accession>
<name>A0AA38NSP2_9AGAR</name>
<sequence length="262" mass="29345">MSSYQNIAVNVPIEAISFKLLFLMIRHSTWAVPSCLAPVDKVDNIRTDSNRFCRTESNGQGLPQTNCYHDQEFLNLKLLLINGRHHGCYIDLTTLCLNIHPEDQFQGLNTAWSSHAQQFVQQLTGVDELANLEDKNPSWSGYVPSNPYPRFSLEIPASSSEMALFRPELVELYLNFRRRSESFASGMNVQGSSAGKNDTMKLGSGAVRRTFPKCGHSLVSILVAQNNPNPIAPNRTETNPQITSTQFILELVSAVLRVEKYL</sequence>
<comment type="caution">
    <text evidence="1">The sequence shown here is derived from an EMBL/GenBank/DDBJ whole genome shotgun (WGS) entry which is preliminary data.</text>
</comment>
<dbReference type="AlphaFoldDB" id="A0AA38NSP2"/>
<keyword evidence="2" id="KW-1185">Reference proteome</keyword>
<protein>
    <submittedName>
        <fullName evidence="1">Uncharacterized protein</fullName>
    </submittedName>
</protein>
<dbReference type="EMBL" id="MU793250">
    <property type="protein sequence ID" value="KAJ3790434.1"/>
    <property type="molecule type" value="Genomic_DNA"/>
</dbReference>
<reference evidence="1" key="1">
    <citation type="submission" date="2022-08" db="EMBL/GenBank/DDBJ databases">
        <authorList>
            <consortium name="DOE Joint Genome Institute"/>
            <person name="Min B."/>
            <person name="Riley R."/>
            <person name="Sierra-Patev S."/>
            <person name="Naranjo-Ortiz M."/>
            <person name="Looney B."/>
            <person name="Konkel Z."/>
            <person name="Slot J.C."/>
            <person name="Sakamoto Y."/>
            <person name="Steenwyk J.L."/>
            <person name="Rokas A."/>
            <person name="Carro J."/>
            <person name="Camarero S."/>
            <person name="Ferreira P."/>
            <person name="Molpeceres G."/>
            <person name="Ruiz-Duenas F.J."/>
            <person name="Serrano A."/>
            <person name="Henrissat B."/>
            <person name="Drula E."/>
            <person name="Hughes K.W."/>
            <person name="Mata J.L."/>
            <person name="Ishikawa N.K."/>
            <person name="Vargas-Isla R."/>
            <person name="Ushijima S."/>
            <person name="Smith C.A."/>
            <person name="Ahrendt S."/>
            <person name="Andreopoulos W."/>
            <person name="He G."/>
            <person name="Labutti K."/>
            <person name="Lipzen A."/>
            <person name="Ng V."/>
            <person name="Sandor L."/>
            <person name="Barry K."/>
            <person name="Martinez A.T."/>
            <person name="Xiao Y."/>
            <person name="Gibbons J.G."/>
            <person name="Terashima K."/>
            <person name="Hibbett D.S."/>
            <person name="Grigoriev I.V."/>
        </authorList>
    </citation>
    <scope>NUCLEOTIDE SEQUENCE</scope>
    <source>
        <strain evidence="1">TFB10291</strain>
    </source>
</reference>